<proteinExistence type="predicted"/>
<sequence>MNTIPRTKFFTLRIYVVSLNKLAPMKPKSYLLITFLVVSTYLPVWSQIQAGAKAGYNFSSIRGVKEYDVVPSYNIGGFAKYKVTDFLQARAELLYFQQAANLEDYFVLPGELFRSKARVTFHNIQVPILAEFGLPSLAEEPLQPKILIGGFFSYTLYAREHFNNNVTVTGYEKLTYEGKSNVTSIFNRTQYGLQAAVVAELQAFGFPVTMEFRYQYNLNPFSEGDNANRFNLSGTHERWGEKMYLSTLSFNIGVKLIDL</sequence>
<evidence type="ECO:0000259" key="1">
    <source>
        <dbReference type="Pfam" id="PF13568"/>
    </source>
</evidence>
<dbReference type="AlphaFoldDB" id="A0A401UF53"/>
<evidence type="ECO:0000313" key="2">
    <source>
        <dbReference type="EMBL" id="GCC53541.1"/>
    </source>
</evidence>
<dbReference type="Pfam" id="PF13568">
    <property type="entry name" value="OMP_b-brl_2"/>
    <property type="match status" value="1"/>
</dbReference>
<protein>
    <recommendedName>
        <fullName evidence="1">Outer membrane protein beta-barrel domain-containing protein</fullName>
    </recommendedName>
</protein>
<organism evidence="2 3">
    <name type="scientific">Chryseotalea sanaruensis</name>
    <dbReference type="NCBI Taxonomy" id="2482724"/>
    <lineage>
        <taxon>Bacteria</taxon>
        <taxon>Pseudomonadati</taxon>
        <taxon>Bacteroidota</taxon>
        <taxon>Cytophagia</taxon>
        <taxon>Cytophagales</taxon>
        <taxon>Chryseotaleaceae</taxon>
        <taxon>Chryseotalea</taxon>
    </lineage>
</organism>
<feature type="domain" description="Outer membrane protein beta-barrel" evidence="1">
    <location>
        <begin position="48"/>
        <end position="221"/>
    </location>
</feature>
<reference evidence="2 3" key="1">
    <citation type="submission" date="2018-11" db="EMBL/GenBank/DDBJ databases">
        <title>Chryseotalea sanarue gen. nov., sp., nov., a member of the family Cytophagaceae, isolated from a brackish lake in Hamamatsu Japan.</title>
        <authorList>
            <person name="Maejima Y."/>
            <person name="Iino T."/>
            <person name="Muraguchi Y."/>
            <person name="Fukuda K."/>
            <person name="Ohkuma M."/>
            <person name="Moriuchi R."/>
            <person name="Dohra H."/>
            <person name="Kimbara K."/>
            <person name="Shintani M."/>
        </authorList>
    </citation>
    <scope>NUCLEOTIDE SEQUENCE [LARGE SCALE GENOMIC DNA]</scope>
    <source>
        <strain evidence="2 3">Ys</strain>
    </source>
</reference>
<comment type="caution">
    <text evidence="2">The sequence shown here is derived from an EMBL/GenBank/DDBJ whole genome shotgun (WGS) entry which is preliminary data.</text>
</comment>
<keyword evidence="3" id="KW-1185">Reference proteome</keyword>
<name>A0A401UF53_9BACT</name>
<gene>
    <name evidence="2" type="ORF">SanaruYs_37860</name>
</gene>
<dbReference type="Proteomes" id="UP000288227">
    <property type="component" value="Unassembled WGS sequence"/>
</dbReference>
<evidence type="ECO:0000313" key="3">
    <source>
        <dbReference type="Proteomes" id="UP000288227"/>
    </source>
</evidence>
<dbReference type="EMBL" id="BHXQ01000008">
    <property type="protein sequence ID" value="GCC53541.1"/>
    <property type="molecule type" value="Genomic_DNA"/>
</dbReference>
<dbReference type="InterPro" id="IPR025665">
    <property type="entry name" value="Beta-barrel_OMP_2"/>
</dbReference>
<accession>A0A401UF53</accession>